<accession>A0ACC7NU84</accession>
<comment type="caution">
    <text evidence="1">The sequence shown here is derived from an EMBL/GenBank/DDBJ whole genome shotgun (WGS) entry which is preliminary data.</text>
</comment>
<gene>
    <name evidence="1" type="ORF">PQR01_37135</name>
</gene>
<sequence>MGIKLRMPIAPDQEASFAPTVARTFRRRVDSENGHFVNVSWHERIKFVRFGELVESYKANGIVRGAITSGCS</sequence>
<evidence type="ECO:0000313" key="1">
    <source>
        <dbReference type="EMBL" id="MFM0108866.1"/>
    </source>
</evidence>
<protein>
    <submittedName>
        <fullName evidence="1">Uncharacterized protein</fullName>
    </submittedName>
</protein>
<reference evidence="1 2" key="1">
    <citation type="journal article" date="2024" name="Chem. Sci.">
        <title>Discovery of megapolipeptins by genome mining of a Burkholderiales bacteria collection.</title>
        <authorList>
            <person name="Paulo B.S."/>
            <person name="Recchia M.J.J."/>
            <person name="Lee S."/>
            <person name="Fergusson C.H."/>
            <person name="Romanowski S.B."/>
            <person name="Hernandez A."/>
            <person name="Krull N."/>
            <person name="Liu D.Y."/>
            <person name="Cavanagh H."/>
            <person name="Bos A."/>
            <person name="Gray C.A."/>
            <person name="Murphy B.T."/>
            <person name="Linington R.G."/>
            <person name="Eustaquio A.S."/>
        </authorList>
    </citation>
    <scope>NUCLEOTIDE SEQUENCE [LARGE SCALE GENOMIC DNA]</scope>
    <source>
        <strain evidence="1 2">RL18-126-BIB-B</strain>
    </source>
</reference>
<evidence type="ECO:0000313" key="2">
    <source>
        <dbReference type="Proteomes" id="UP001629235"/>
    </source>
</evidence>
<keyword evidence="2" id="KW-1185">Reference proteome</keyword>
<dbReference type="EMBL" id="JAQQDW010000145">
    <property type="protein sequence ID" value="MFM0108866.1"/>
    <property type="molecule type" value="Genomic_DNA"/>
</dbReference>
<proteinExistence type="predicted"/>
<dbReference type="Proteomes" id="UP001629235">
    <property type="component" value="Unassembled WGS sequence"/>
</dbReference>
<name>A0ACC7NU84_9BURK</name>
<organism evidence="1 2">
    <name type="scientific">Paraburkholderia rhynchosiae</name>
    <dbReference type="NCBI Taxonomy" id="487049"/>
    <lineage>
        <taxon>Bacteria</taxon>
        <taxon>Pseudomonadati</taxon>
        <taxon>Pseudomonadota</taxon>
        <taxon>Betaproteobacteria</taxon>
        <taxon>Burkholderiales</taxon>
        <taxon>Burkholderiaceae</taxon>
        <taxon>Paraburkholderia</taxon>
    </lineage>
</organism>